<evidence type="ECO:0000256" key="4">
    <source>
        <dbReference type="ARBA" id="ARBA00024004"/>
    </source>
</evidence>
<dbReference type="InterPro" id="IPR013083">
    <property type="entry name" value="Znf_RING/FYVE/PHD"/>
</dbReference>
<evidence type="ECO:0000256" key="3">
    <source>
        <dbReference type="ARBA" id="ARBA00022833"/>
    </source>
</evidence>
<dbReference type="PANTHER" id="PTHR46632">
    <property type="entry name" value="E3 UBIQUITIN-PROTEIN LIGASE SINA-LIKE 4"/>
    <property type="match status" value="1"/>
</dbReference>
<dbReference type="PANTHER" id="PTHR46632:SF18">
    <property type="entry name" value="OS01G0122200 PROTEIN"/>
    <property type="match status" value="1"/>
</dbReference>
<dbReference type="Proteomes" id="UP000636709">
    <property type="component" value="Unassembled WGS sequence"/>
</dbReference>
<comment type="function">
    <text evidence="4">E3 ubiquitin-protein ligase that mediates ubiquitination and subsequent proteasomal degradation of target proteins. E3 ubiquitin ligases accept ubiquitin from an E2 ubiquitin-conjugating enzyme in the form of a thioester and then directly transfers the ubiquitin to targeted substrates. It probably triggers the ubiquitin-mediated degradation of different substrates.</text>
</comment>
<feature type="compositionally biased region" description="Pro residues" evidence="6">
    <location>
        <begin position="967"/>
        <end position="976"/>
    </location>
</feature>
<sequence>MEAGDASPTSELLAPPPPPPESVKRRGKRGRDGPMLFAAPQVEEAILPSKSPEKQPPPAAIQVDKAKLYCSMCACALTPPIYQCAVGHLACCSCRVKLPARRCRTCRDRGGPYSAYTHCPGLDLFFGDLRVPCDFDEFGCRAIVPYFLSANHKGTCEHAPCHCPEPGCSLLLSPPTLTCHLAVNHEWAVYDVAYGTPLPLSVPVPAAAAAAAAAPSPAMTPARNVRLLRGEDASLFLMAVGPLGDGAAVSVVLVRATANPPALPRYTCTFYANPPPRAADLRGSYFFATVPVRSSALADGAGVAPEKELYFAVPREMLCGANRELLLSVRIDRSSATVEAINTSAPGGATAGLRYVGVEMRLLHCAVAECNRPLKPLIFKCEAGHRLCRGEGGCRRCGLDATFVHCGPDLDEYAAGFTASCPFEAYSCASAVAYHTAAAHRDACAYATCTCAVAGCAFAGSPPMLRDHLAAEHSWPVHALTGYGYGRAVQIRVPAASVSGPVDRLLVVDGDERRLFVMSVRPRGASCWSVTVACVRASGAADAGPRYWCFLSAYGPTASGVPAIKGDCRYLAMMANVASCSVPGGAAGEEGMALVVPPPMLHGPSKEIHLWLTIDVVNPHAAPASQLPKNSLPNAYFPPSVAVPSISVPSFRCIVHPQFTAEEEKMAEHQKNKLPLTPIGERIGSSNSKKNKPPLAYGGVELRMLHCTVADCSRPLEPPFFKAAHRLCRGDDGRCLRCGLDDITFVHRGPDYVGAFTARCRFVAYGCASAFLYDDDDDAAAHRDACAYAPCPCAVAGCAFTASPPVLRGHLAAEHSWPVHTLPGYETPVDLLVPAPGSGTAHHLLAVDGDELRACGVSGWAITVACVRASGAAEAGPRYGCDLLAAHPTRKNRCQMLVKDVTSCAALDERMPLAMPHLMLRGPSEEIHLEVVIAVVNPAPSLADPGAGGALMRRPVRMEAAEAAPTSEPPPPPPPTEGARRSGKRARDEGPLLFGVRLIEHDGTQDELVQAEAAQEVAEAIVPSGSPAAAPPAAVQVDKARLYCSLCSSLLKPPIYQVRIKPPPPLRRRCAVGHVACCRCRVKLPDSGCRTCGAAASAYKHCLGLDLFFGDLRVPCRYAEYGCESFVPYFRSDEHRDACCHAPCHCPEPGCYLVSSPRELAAHLAGDHSWPADEIAYGTPRMLPIPMPPPPPVSSSSPAPARHLRLLRGDDDDASVFVVAVGTLGDGAAMSVVLVRANSPAHPRFVCTFCVKPPTAAEGLEGDGDCCFFGSVPVRSSALADDDGVAPEKEVYFAVPGEMLCEGGGGGGRELLVSVRIDRSRLADGCEAGARPDRVDGWGGQATGWLISMLPRNQAQGIDSLRLSLPSPPASVACRTGPKRMVMAHAQDLRWPRNTATDAQGPHRQDLPASLGF</sequence>
<reference evidence="8" key="1">
    <citation type="submission" date="2020-07" db="EMBL/GenBank/DDBJ databases">
        <title>Genome sequence and genetic diversity analysis of an under-domesticated orphan crop, white fonio (Digitaria exilis).</title>
        <authorList>
            <person name="Bennetzen J.L."/>
            <person name="Chen S."/>
            <person name="Ma X."/>
            <person name="Wang X."/>
            <person name="Yssel A.E.J."/>
            <person name="Chaluvadi S.R."/>
            <person name="Johnson M."/>
            <person name="Gangashetty P."/>
            <person name="Hamidou F."/>
            <person name="Sanogo M.D."/>
            <person name="Zwaenepoel A."/>
            <person name="Wallace J."/>
            <person name="Van De Peer Y."/>
            <person name="Van Deynze A."/>
        </authorList>
    </citation>
    <scope>NUCLEOTIDE SEQUENCE</scope>
    <source>
        <tissue evidence="8">Leaves</tissue>
    </source>
</reference>
<keyword evidence="2 5" id="KW-0863">Zinc-finger</keyword>
<evidence type="ECO:0000313" key="9">
    <source>
        <dbReference type="Proteomes" id="UP000636709"/>
    </source>
</evidence>
<keyword evidence="3" id="KW-0862">Zinc</keyword>
<dbReference type="PROSITE" id="PS51081">
    <property type="entry name" value="ZF_SIAH"/>
    <property type="match status" value="4"/>
</dbReference>
<evidence type="ECO:0000259" key="7">
    <source>
        <dbReference type="PROSITE" id="PS51081"/>
    </source>
</evidence>
<gene>
    <name evidence="8" type="ORF">HU200_020857</name>
</gene>
<dbReference type="InterPro" id="IPR013010">
    <property type="entry name" value="Znf_SIAH"/>
</dbReference>
<dbReference type="EMBL" id="JACEFO010001661">
    <property type="protein sequence ID" value="KAF8724591.1"/>
    <property type="molecule type" value="Genomic_DNA"/>
</dbReference>
<evidence type="ECO:0000256" key="1">
    <source>
        <dbReference type="ARBA" id="ARBA00022723"/>
    </source>
</evidence>
<feature type="domain" description="SIAH-type" evidence="7">
    <location>
        <begin position="1111"/>
        <end position="1169"/>
    </location>
</feature>
<feature type="domain" description="SIAH-type" evidence="7">
    <location>
        <begin position="416"/>
        <end position="474"/>
    </location>
</feature>
<dbReference type="SUPFAM" id="SSF49599">
    <property type="entry name" value="TRAF domain-like"/>
    <property type="match status" value="4"/>
</dbReference>
<feature type="region of interest" description="Disordered" evidence="6">
    <location>
        <begin position="1393"/>
        <end position="1413"/>
    </location>
</feature>
<accession>A0A835F0J6</accession>
<evidence type="ECO:0000313" key="8">
    <source>
        <dbReference type="EMBL" id="KAF8724591.1"/>
    </source>
</evidence>
<evidence type="ECO:0000256" key="6">
    <source>
        <dbReference type="SAM" id="MobiDB-lite"/>
    </source>
</evidence>
<organism evidence="8 9">
    <name type="scientific">Digitaria exilis</name>
    <dbReference type="NCBI Taxonomy" id="1010633"/>
    <lineage>
        <taxon>Eukaryota</taxon>
        <taxon>Viridiplantae</taxon>
        <taxon>Streptophyta</taxon>
        <taxon>Embryophyta</taxon>
        <taxon>Tracheophyta</taxon>
        <taxon>Spermatophyta</taxon>
        <taxon>Magnoliopsida</taxon>
        <taxon>Liliopsida</taxon>
        <taxon>Poales</taxon>
        <taxon>Poaceae</taxon>
        <taxon>PACMAD clade</taxon>
        <taxon>Panicoideae</taxon>
        <taxon>Panicodae</taxon>
        <taxon>Paniceae</taxon>
        <taxon>Anthephorinae</taxon>
        <taxon>Digitaria</taxon>
    </lineage>
</organism>
<feature type="region of interest" description="Disordered" evidence="6">
    <location>
        <begin position="960"/>
        <end position="987"/>
    </location>
</feature>
<dbReference type="Gene3D" id="3.30.40.10">
    <property type="entry name" value="Zinc/RING finger domain, C3HC4 (zinc finger)"/>
    <property type="match status" value="4"/>
</dbReference>
<feature type="domain" description="SIAH-type" evidence="7">
    <location>
        <begin position="128"/>
        <end position="186"/>
    </location>
</feature>
<keyword evidence="1" id="KW-0479">Metal-binding</keyword>
<evidence type="ECO:0000256" key="2">
    <source>
        <dbReference type="ARBA" id="ARBA00022771"/>
    </source>
</evidence>
<comment type="caution">
    <text evidence="8">The sequence shown here is derived from an EMBL/GenBank/DDBJ whole genome shotgun (WGS) entry which is preliminary data.</text>
</comment>
<feature type="region of interest" description="Disordered" evidence="6">
    <location>
        <begin position="1"/>
        <end position="35"/>
    </location>
</feature>
<dbReference type="GO" id="GO:0008270">
    <property type="term" value="F:zinc ion binding"/>
    <property type="evidence" value="ECO:0007669"/>
    <property type="project" value="UniProtKB-KW"/>
</dbReference>
<protein>
    <recommendedName>
        <fullName evidence="7">SIAH-type domain-containing protein</fullName>
    </recommendedName>
</protein>
<evidence type="ECO:0000256" key="5">
    <source>
        <dbReference type="PROSITE-ProRule" id="PRU00455"/>
    </source>
</evidence>
<dbReference type="InterPro" id="IPR044286">
    <property type="entry name" value="SINL_plant"/>
</dbReference>
<proteinExistence type="predicted"/>
<feature type="domain" description="SIAH-type" evidence="7">
    <location>
        <begin position="755"/>
        <end position="816"/>
    </location>
</feature>
<keyword evidence="9" id="KW-1185">Reference proteome</keyword>
<name>A0A835F0J6_9POAL</name>